<protein>
    <recommendedName>
        <fullName evidence="4">Pyridoxamine phosphate oxidase family protein</fullName>
    </recommendedName>
</protein>
<organism evidence="2 3">
    <name type="scientific">Lineolata rhizophorae</name>
    <dbReference type="NCBI Taxonomy" id="578093"/>
    <lineage>
        <taxon>Eukaryota</taxon>
        <taxon>Fungi</taxon>
        <taxon>Dikarya</taxon>
        <taxon>Ascomycota</taxon>
        <taxon>Pezizomycotina</taxon>
        <taxon>Dothideomycetes</taxon>
        <taxon>Dothideomycetes incertae sedis</taxon>
        <taxon>Lineolatales</taxon>
        <taxon>Lineolataceae</taxon>
        <taxon>Lineolata</taxon>
    </lineage>
</organism>
<keyword evidence="1" id="KW-0812">Transmembrane</keyword>
<evidence type="ECO:0008006" key="4">
    <source>
        <dbReference type="Google" id="ProtNLM"/>
    </source>
</evidence>
<dbReference type="InterPro" id="IPR012349">
    <property type="entry name" value="Split_barrel_FMN-bd"/>
</dbReference>
<keyword evidence="3" id="KW-1185">Reference proteome</keyword>
<name>A0A6A6PBB4_9PEZI</name>
<dbReference type="EMBL" id="MU001672">
    <property type="protein sequence ID" value="KAF2461027.1"/>
    <property type="molecule type" value="Genomic_DNA"/>
</dbReference>
<keyword evidence="1" id="KW-1133">Transmembrane helix</keyword>
<evidence type="ECO:0000256" key="1">
    <source>
        <dbReference type="SAM" id="Phobius"/>
    </source>
</evidence>
<dbReference type="OrthoDB" id="539398at2759"/>
<feature type="transmembrane region" description="Helical" evidence="1">
    <location>
        <begin position="239"/>
        <end position="260"/>
    </location>
</feature>
<dbReference type="AlphaFoldDB" id="A0A6A6PBB4"/>
<dbReference type="Proteomes" id="UP000799766">
    <property type="component" value="Unassembled WGS sequence"/>
</dbReference>
<evidence type="ECO:0000313" key="2">
    <source>
        <dbReference type="EMBL" id="KAF2461027.1"/>
    </source>
</evidence>
<dbReference type="Gene3D" id="2.30.110.10">
    <property type="entry name" value="Electron Transport, Fmn-binding Protein, Chain A"/>
    <property type="match status" value="1"/>
</dbReference>
<sequence>MVKFYPSIPDDLRDWCLRQPVFFTASAPLAGQHINCSPKGYPHRSLRFLGPNRVAYLDATGSGCETIAHMYENGRLTLMFCSFGPAPRIARFFCRHGRVVELGSAEFDSWRGVFGGSGGGGDDDDDDVLVGARAVIVLDVFKAQTSCGFGVPLVDKETDGKEATTTTTTTTAAGPRDTLARWATKMLEKDALDGYRRDNNWRSLDGLPGLRAGRRARGQWVAVEDGGARARRLARQWDAVLVGVLLAGVLLVALVVGGVVRVEMGPMAGGRLRSPLQ</sequence>
<accession>A0A6A6PBB4</accession>
<gene>
    <name evidence="2" type="ORF">BDY21DRAFT_403174</name>
</gene>
<evidence type="ECO:0000313" key="3">
    <source>
        <dbReference type="Proteomes" id="UP000799766"/>
    </source>
</evidence>
<dbReference type="PANTHER" id="PTHR39336:SF1">
    <property type="entry name" value="PYRIDOXAMINE PHOSPHATE OXIDASE FAMILY PROTEIN (AFU_ORTHOLOGUE AFUA_6G11440)"/>
    <property type="match status" value="1"/>
</dbReference>
<proteinExistence type="predicted"/>
<dbReference type="PANTHER" id="PTHR39336">
    <property type="entry name" value="PYRIDOXAMINE PHOSPHATE OXIDASE FAMILY PROTEIN (AFU_ORTHOLOGUE AFUA_6G11440)"/>
    <property type="match status" value="1"/>
</dbReference>
<keyword evidence="1" id="KW-0472">Membrane</keyword>
<reference evidence="2" key="1">
    <citation type="journal article" date="2020" name="Stud. Mycol.">
        <title>101 Dothideomycetes genomes: a test case for predicting lifestyles and emergence of pathogens.</title>
        <authorList>
            <person name="Haridas S."/>
            <person name="Albert R."/>
            <person name="Binder M."/>
            <person name="Bloem J."/>
            <person name="Labutti K."/>
            <person name="Salamov A."/>
            <person name="Andreopoulos B."/>
            <person name="Baker S."/>
            <person name="Barry K."/>
            <person name="Bills G."/>
            <person name="Bluhm B."/>
            <person name="Cannon C."/>
            <person name="Castanera R."/>
            <person name="Culley D."/>
            <person name="Daum C."/>
            <person name="Ezra D."/>
            <person name="Gonzalez J."/>
            <person name="Henrissat B."/>
            <person name="Kuo A."/>
            <person name="Liang C."/>
            <person name="Lipzen A."/>
            <person name="Lutzoni F."/>
            <person name="Magnuson J."/>
            <person name="Mondo S."/>
            <person name="Nolan M."/>
            <person name="Ohm R."/>
            <person name="Pangilinan J."/>
            <person name="Park H.-J."/>
            <person name="Ramirez L."/>
            <person name="Alfaro M."/>
            <person name="Sun H."/>
            <person name="Tritt A."/>
            <person name="Yoshinaga Y."/>
            <person name="Zwiers L.-H."/>
            <person name="Turgeon B."/>
            <person name="Goodwin S."/>
            <person name="Spatafora J."/>
            <person name="Crous P."/>
            <person name="Grigoriev I."/>
        </authorList>
    </citation>
    <scope>NUCLEOTIDE SEQUENCE</scope>
    <source>
        <strain evidence="2">ATCC 16933</strain>
    </source>
</reference>